<dbReference type="InterPro" id="IPR011701">
    <property type="entry name" value="MFS"/>
</dbReference>
<evidence type="ECO:0000313" key="10">
    <source>
        <dbReference type="Proteomes" id="UP000790833"/>
    </source>
</evidence>
<organism evidence="9 10">
    <name type="scientific">Scheffersomyces spartinae</name>
    <dbReference type="NCBI Taxonomy" id="45513"/>
    <lineage>
        <taxon>Eukaryota</taxon>
        <taxon>Fungi</taxon>
        <taxon>Dikarya</taxon>
        <taxon>Ascomycota</taxon>
        <taxon>Saccharomycotina</taxon>
        <taxon>Pichiomycetes</taxon>
        <taxon>Debaryomycetaceae</taxon>
        <taxon>Scheffersomyces</taxon>
    </lineage>
</organism>
<comment type="caution">
    <text evidence="9">The sequence shown here is derived from an EMBL/GenBank/DDBJ whole genome shotgun (WGS) entry which is preliminary data.</text>
</comment>
<feature type="domain" description="Major facilitator superfamily (MFS) profile" evidence="8">
    <location>
        <begin position="35"/>
        <end position="458"/>
    </location>
</feature>
<dbReference type="AlphaFoldDB" id="A0A9P7V818"/>
<evidence type="ECO:0000259" key="8">
    <source>
        <dbReference type="PROSITE" id="PS50850"/>
    </source>
</evidence>
<dbReference type="SUPFAM" id="SSF103473">
    <property type="entry name" value="MFS general substrate transporter"/>
    <property type="match status" value="1"/>
</dbReference>
<evidence type="ECO:0000313" key="9">
    <source>
        <dbReference type="EMBL" id="KAG7192930.1"/>
    </source>
</evidence>
<reference evidence="9" key="1">
    <citation type="submission" date="2021-03" db="EMBL/GenBank/DDBJ databases">
        <authorList>
            <person name="Palmer J.M."/>
        </authorList>
    </citation>
    <scope>NUCLEOTIDE SEQUENCE</scope>
    <source>
        <strain evidence="9">ARV_011</strain>
    </source>
</reference>
<evidence type="ECO:0000256" key="6">
    <source>
        <dbReference type="ARBA" id="ARBA00023136"/>
    </source>
</evidence>
<sequence length="467" mass="52083">MTEAGSNSPYNVEYEDETLFIDSSDWRSSRLLKGQISCSFFLFTLFGLAEQTVGAIIPKLQEQYHVNDIYISLIYFSGTLGYFTMALCNGYLHKNFGIRGVTALGLCCMTISYFIISTVPPFAIFVFCYFFSGLGFGAMDAGLNTWMGNLVDSNPLMGILHGCYGLGSMILPSLITHLLERKMNPWQWYDYYVALMALSGLCLTAALMLFRYETPKKYKYMVITKSKLDDNDIAMDTAKDDDVTIVTDLTSNTAELDVDDSREVSIAQVLAKPMVWIFATVLAMYVGGEVAFGQWLLTYLMRIKQTPYKKCSHIVTSFWSGLTVGRVVLGWVTGHYFTTELVANMVYITCSFGGYILIWWILFATDYINILFPLVFITGVVVGPIFPTTVMTAIRLVPKREEVASIGFITAAGGSGAAMFCSLIGAVAETSSISLFPLIIMVIFGVITVAWFFIYEKYKSVFGKTRL</sequence>
<dbReference type="PROSITE" id="PS50850">
    <property type="entry name" value="MFS"/>
    <property type="match status" value="1"/>
</dbReference>
<dbReference type="InterPro" id="IPR036259">
    <property type="entry name" value="MFS_trans_sf"/>
</dbReference>
<keyword evidence="4 7" id="KW-0812">Transmembrane</keyword>
<dbReference type="GO" id="GO:0022857">
    <property type="term" value="F:transmembrane transporter activity"/>
    <property type="evidence" value="ECO:0007669"/>
    <property type="project" value="InterPro"/>
</dbReference>
<comment type="similarity">
    <text evidence="2">Belongs to the major facilitator superfamily.</text>
</comment>
<feature type="transmembrane region" description="Helical" evidence="7">
    <location>
        <begin position="434"/>
        <end position="454"/>
    </location>
</feature>
<dbReference type="GO" id="GO:0012505">
    <property type="term" value="C:endomembrane system"/>
    <property type="evidence" value="ECO:0007669"/>
    <property type="project" value="UniProtKB-SubCell"/>
</dbReference>
<dbReference type="PANTHER" id="PTHR23514">
    <property type="entry name" value="BYPASS OF STOP CODON PROTEIN 6"/>
    <property type="match status" value="1"/>
</dbReference>
<dbReference type="Proteomes" id="UP000790833">
    <property type="component" value="Unassembled WGS sequence"/>
</dbReference>
<accession>A0A9P7V818</accession>
<keyword evidence="6 7" id="KW-0472">Membrane</keyword>
<proteinExistence type="inferred from homology"/>
<evidence type="ECO:0000256" key="5">
    <source>
        <dbReference type="ARBA" id="ARBA00022989"/>
    </source>
</evidence>
<feature type="transmembrane region" description="Helical" evidence="7">
    <location>
        <begin position="69"/>
        <end position="89"/>
    </location>
</feature>
<feature type="transmembrane region" description="Helical" evidence="7">
    <location>
        <begin position="36"/>
        <end position="57"/>
    </location>
</feature>
<evidence type="ECO:0000256" key="7">
    <source>
        <dbReference type="SAM" id="Phobius"/>
    </source>
</evidence>
<dbReference type="InterPro" id="IPR020846">
    <property type="entry name" value="MFS_dom"/>
</dbReference>
<dbReference type="PANTHER" id="PTHR23514:SF3">
    <property type="entry name" value="BYPASS OF STOP CODON PROTEIN 6"/>
    <property type="match status" value="1"/>
</dbReference>
<feature type="transmembrane region" description="Helical" evidence="7">
    <location>
        <begin position="317"/>
        <end position="338"/>
    </location>
</feature>
<feature type="transmembrane region" description="Helical" evidence="7">
    <location>
        <begin position="370"/>
        <end position="394"/>
    </location>
</feature>
<name>A0A9P7V818_9ASCO</name>
<dbReference type="EMBL" id="JAHMUF010000015">
    <property type="protein sequence ID" value="KAG7192930.1"/>
    <property type="molecule type" value="Genomic_DNA"/>
</dbReference>
<evidence type="ECO:0000256" key="3">
    <source>
        <dbReference type="ARBA" id="ARBA00022448"/>
    </source>
</evidence>
<gene>
    <name evidence="9" type="ORF">KQ657_001387</name>
</gene>
<dbReference type="Gene3D" id="1.20.1250.20">
    <property type="entry name" value="MFS general substrate transporter like domains"/>
    <property type="match status" value="2"/>
</dbReference>
<keyword evidence="10" id="KW-1185">Reference proteome</keyword>
<feature type="transmembrane region" description="Helical" evidence="7">
    <location>
        <begin position="345"/>
        <end position="364"/>
    </location>
</feature>
<dbReference type="GeneID" id="66114761"/>
<keyword evidence="5 7" id="KW-1133">Transmembrane helix</keyword>
<evidence type="ECO:0000256" key="1">
    <source>
        <dbReference type="ARBA" id="ARBA00004127"/>
    </source>
</evidence>
<evidence type="ECO:0000256" key="4">
    <source>
        <dbReference type="ARBA" id="ARBA00022692"/>
    </source>
</evidence>
<protein>
    <recommendedName>
        <fullName evidence="8">Major facilitator superfamily (MFS) profile domain-containing protein</fullName>
    </recommendedName>
</protein>
<dbReference type="OrthoDB" id="413079at2759"/>
<feature type="transmembrane region" description="Helical" evidence="7">
    <location>
        <begin position="275"/>
        <end position="297"/>
    </location>
</feature>
<keyword evidence="3" id="KW-0813">Transport</keyword>
<dbReference type="InterPro" id="IPR051788">
    <property type="entry name" value="MFS_Transporter"/>
</dbReference>
<evidence type="ECO:0000256" key="2">
    <source>
        <dbReference type="ARBA" id="ARBA00008335"/>
    </source>
</evidence>
<dbReference type="GO" id="GO:0016020">
    <property type="term" value="C:membrane"/>
    <property type="evidence" value="ECO:0007669"/>
    <property type="project" value="TreeGrafter"/>
</dbReference>
<dbReference type="RefSeq" id="XP_043048480.1">
    <property type="nucleotide sequence ID" value="XM_043192185.1"/>
</dbReference>
<feature type="transmembrane region" description="Helical" evidence="7">
    <location>
        <begin position="96"/>
        <end position="116"/>
    </location>
</feature>
<feature type="transmembrane region" description="Helical" evidence="7">
    <location>
        <begin position="122"/>
        <end position="143"/>
    </location>
</feature>
<comment type="subcellular location">
    <subcellularLocation>
        <location evidence="1">Endomembrane system</location>
        <topology evidence="1">Multi-pass membrane protein</topology>
    </subcellularLocation>
</comment>
<feature type="transmembrane region" description="Helical" evidence="7">
    <location>
        <begin position="191"/>
        <end position="210"/>
    </location>
</feature>
<feature type="transmembrane region" description="Helical" evidence="7">
    <location>
        <begin position="155"/>
        <end position="179"/>
    </location>
</feature>
<feature type="transmembrane region" description="Helical" evidence="7">
    <location>
        <begin position="406"/>
        <end position="428"/>
    </location>
</feature>
<dbReference type="Pfam" id="PF07690">
    <property type="entry name" value="MFS_1"/>
    <property type="match status" value="1"/>
</dbReference>